<evidence type="ECO:0000256" key="2">
    <source>
        <dbReference type="ARBA" id="ARBA00022475"/>
    </source>
</evidence>
<keyword evidence="8" id="KW-1185">Reference proteome</keyword>
<keyword evidence="2" id="KW-1003">Cell membrane</keyword>
<keyword evidence="4 6" id="KW-1133">Transmembrane helix</keyword>
<dbReference type="InterPro" id="IPR001123">
    <property type="entry name" value="LeuE-type"/>
</dbReference>
<keyword evidence="3 6" id="KW-0812">Transmembrane</keyword>
<dbReference type="PANTHER" id="PTHR30086:SF20">
    <property type="entry name" value="ARGININE EXPORTER PROTEIN ARGO-RELATED"/>
    <property type="match status" value="1"/>
</dbReference>
<dbReference type="PANTHER" id="PTHR30086">
    <property type="entry name" value="ARGININE EXPORTER PROTEIN ARGO"/>
    <property type="match status" value="1"/>
</dbReference>
<keyword evidence="5 6" id="KW-0472">Membrane</keyword>
<dbReference type="Proteomes" id="UP001180087">
    <property type="component" value="Chromosome"/>
</dbReference>
<dbReference type="Pfam" id="PF01810">
    <property type="entry name" value="LysE"/>
    <property type="match status" value="1"/>
</dbReference>
<feature type="transmembrane region" description="Helical" evidence="6">
    <location>
        <begin position="151"/>
        <end position="172"/>
    </location>
</feature>
<feature type="transmembrane region" description="Helical" evidence="6">
    <location>
        <begin position="68"/>
        <end position="89"/>
    </location>
</feature>
<evidence type="ECO:0000256" key="6">
    <source>
        <dbReference type="SAM" id="Phobius"/>
    </source>
</evidence>
<sequence>MTLFISGFLLGMSMVLDLGTANVALIRTGIIKGFLAALLFALGTTVSDMVYAVCSVLGIAALLQSSSIFHWILWIAGTVVLLFLAYHSIRDAFKPKSLNIDDEERKKRNLFQQFLMGMGIGLSAPTTLLWFATVGGSVVSTVIGGVSFDRLLPFFIGFLSISVIWGAVLAYISSLGGKVLGGKMMKGLSLISGLLFLGFAGYVFFNGLNQL</sequence>
<accession>A0ABY9KVM7</accession>
<organism evidence="7 8">
    <name type="scientific">Aciduricibacillus chroicocephali</name>
    <dbReference type="NCBI Taxonomy" id="3054939"/>
    <lineage>
        <taxon>Bacteria</taxon>
        <taxon>Bacillati</taxon>
        <taxon>Bacillota</taxon>
        <taxon>Bacilli</taxon>
        <taxon>Bacillales</taxon>
        <taxon>Bacillaceae</taxon>
        <taxon>Aciduricibacillus</taxon>
    </lineage>
</organism>
<evidence type="ECO:0000256" key="5">
    <source>
        <dbReference type="ARBA" id="ARBA00023136"/>
    </source>
</evidence>
<name>A0ABY9KVM7_9BACI</name>
<feature type="transmembrane region" description="Helical" evidence="6">
    <location>
        <begin position="110"/>
        <end position="131"/>
    </location>
</feature>
<evidence type="ECO:0000256" key="4">
    <source>
        <dbReference type="ARBA" id="ARBA00022989"/>
    </source>
</evidence>
<proteinExistence type="predicted"/>
<evidence type="ECO:0000256" key="3">
    <source>
        <dbReference type="ARBA" id="ARBA00022692"/>
    </source>
</evidence>
<dbReference type="RefSeq" id="WP_348028469.1">
    <property type="nucleotide sequence ID" value="NZ_CP129113.1"/>
</dbReference>
<reference evidence="7" key="1">
    <citation type="submission" date="2023-06" db="EMBL/GenBank/DDBJ databases">
        <title>A Treasure from Seagulls: Isolation and Description of Aciduricobacillus qingdaonensis gen. nov., sp. nov., a Rare Obligately Uric Acid-utilizing Member in the Family Bacillaceae.</title>
        <authorList>
            <person name="Liu W."/>
            <person name="Wang B."/>
        </authorList>
    </citation>
    <scope>NUCLEOTIDE SEQUENCE</scope>
    <source>
        <strain evidence="7">44XB</strain>
    </source>
</reference>
<gene>
    <name evidence="7" type="ORF">QR721_01475</name>
</gene>
<evidence type="ECO:0000313" key="8">
    <source>
        <dbReference type="Proteomes" id="UP001180087"/>
    </source>
</evidence>
<feature type="transmembrane region" description="Helical" evidence="6">
    <location>
        <begin position="184"/>
        <end position="205"/>
    </location>
</feature>
<feature type="transmembrane region" description="Helical" evidence="6">
    <location>
        <begin position="6"/>
        <end position="26"/>
    </location>
</feature>
<dbReference type="EMBL" id="CP129113">
    <property type="protein sequence ID" value="WLV24936.1"/>
    <property type="molecule type" value="Genomic_DNA"/>
</dbReference>
<evidence type="ECO:0000256" key="1">
    <source>
        <dbReference type="ARBA" id="ARBA00004651"/>
    </source>
</evidence>
<feature type="transmembrane region" description="Helical" evidence="6">
    <location>
        <begin position="33"/>
        <end position="62"/>
    </location>
</feature>
<comment type="subcellular location">
    <subcellularLocation>
        <location evidence="1">Cell membrane</location>
        <topology evidence="1">Multi-pass membrane protein</topology>
    </subcellularLocation>
</comment>
<protein>
    <submittedName>
        <fullName evidence="7">LysE family transporter</fullName>
    </submittedName>
</protein>
<evidence type="ECO:0000313" key="7">
    <source>
        <dbReference type="EMBL" id="WLV24936.1"/>
    </source>
</evidence>